<feature type="compositionally biased region" description="Low complexity" evidence="2">
    <location>
        <begin position="676"/>
        <end position="689"/>
    </location>
</feature>
<dbReference type="Ensembl" id="ENSMMDT00005048672.1">
    <property type="protein sequence ID" value="ENSMMDP00005047726.1"/>
    <property type="gene ID" value="ENSMMDG00005021734.1"/>
</dbReference>
<feature type="region of interest" description="Disordered" evidence="2">
    <location>
        <begin position="1471"/>
        <end position="1565"/>
    </location>
</feature>
<feature type="compositionally biased region" description="Basic and acidic residues" evidence="2">
    <location>
        <begin position="1712"/>
        <end position="1721"/>
    </location>
</feature>
<dbReference type="InterPro" id="IPR056243">
    <property type="entry name" value="TASOR_ab_dom"/>
</dbReference>
<sequence>DFNETQRESVLEPVSETSDLFHNSVLAPLRSAYLYEESKQSFRYKSAFLINNPKLEEQYNAFRAKRREAGYSEEDLKESYGFLLFDDVNKANSLGETGVLTGNSTCTTLGDPSLGVYISTYSDCLDPNRWYHGKSGYIAIIRLTKGRVKTVSENYTKKFTEPSVGFDCHVSKQLSAVSANTSSFLAFERTQYYMYELLHDGTNETAQSLSHACPYAVVSFSYADTKTLLYVIPVCHYLPWRGQLQMSTQFFDVGLKSTTGALIPAKLPEVVKVDKAISMLDLRQLLPKSIFETCISGEVSLDGICCSLYELVSSKMEDSSLSGLIQELKEKDLALITQLNDGGFLMLLHSSHFLKYDDTKVGQRKSTISSEVLQVLPALNYAESEVEKRSTDQSEELCGLLVQHMQNYATLINPGLAASPSREVSIIPDQYDVPDALKHLYTAPKWTNRAWQNLRSYLSQPVSFQLPVSTATELLAAGQEERRDLDDEVYICLSSPEEALATPSCTGSEDRVGGQESPEHAEASVDSPIGGAEAQEDSTNIPQACEMVPDILQSGDATKDIEKPGLAVLSKTGIITGPNSLLVSPTSGELPAELIVSITSAEGTAGVIDESLSVISAVSSTKHHEIQLSDLSTAKLQTAVVNSLNDKTDKAKNPSDCVEVSHPPKTHQGKLHKGLPKSNPSSKSSVKTLSVQTVRLPVEVDTSVSENHDKAKQHLSDHLETNKPLKTDWRKLRRRRKVGKLSSKNKRVKSAAVKLMEKKTETNESDISTELEAYPLRKKTERWDLKPIISQCGRILVPYGSVDTKATEDEQCLDKMTVDTPLKGRESVAIEQESIPALEITGENTETTKNIDGANPLQNPVVSDINSEHSEERQLDGDQSSEIIAEANDKDPPPSEAVQKKHTDTPSLAKNTKTSKFLFSKLKSVILGGKRKTSDLVSEAVSVSSAQGTEPYPKKSKSDMDVLKSNDSERSVLDTGVGTEEVSKMSSVDPKFAKALGLTPKELPNKAQKINACTKNSAVRKNLKEKMHTAFSSTDALTLLADLALSASNDRVPQQPDPALERKLDSSLDVCGSIKDVTSAEQESVLHALLKQPAVRPTVALKSPSSNGLVESNDEAVLISKEHAYSLPPSSSPLLGLPGTSFQVPPLSGSAGLQLRHQNRHDDGIQALHCRKDKCGHKHGAPSNLQKGLLRRRKFRHSRTFVDKDGSVQVTRQWKENYDFSLDSKFTNDSQDKTVIRALHGPWDLTIQDTNEEVRLIVHMWIGLFYSRSTARFFHIDPNFTCPYSEGSESLEVSSGIVSATPQSELKDSSSAPLPTTSSDSSISKALDLRKKDTPVLNQGAVILDLSLRNPSKLDCITSPVSDVGGTCVNESASPQKAGCQECTDIISLKSDGKPVLLCEEVGKEGIQLNNVLDGSHDGKTEMGDCSENWGTTEMDLIQQVGVNSSKTMADREIHSKCDSADLVHTVERDEIESQQGEHTKLKEKTCQEDNVESSPTLIHINDSTDKESDKVSDVHHLENQVQLSGEELKTLSPVRSENVSEDRNDLKHDNGSNDNGSNDNDVHHGMEDEIDLKESFVSVVEPSSDFNDKSSSTSCDRPGSMEGCIEKCNEKVTPSEDLPQMDSDNDACKNSSLQCANSIGVMGEDDISGVPQVALNKPSHAEQIHNESVDEGTPVHSDICSLDGVHSKKATLLLSDENSHSPRKSCTASHPTKDGTIRKNQKEVEAKFCNQSSGDYEDQDSKSGENARNVDQVVAKDLVQCQKEIMFIKETKHHEGVLDTDVYNTSQNHSEKVPLLAGKRVSAIDFNESESVVCKETESDDRCPTPTMDEKPYDYIPHPDPCSSISASAGEKVCRNFTQKDLKGSSTPTHDELPFEWQLCHESSVKSHPDPQCDLSHVTETVHPDLELRTLRVLSSIDKYLYKSSHTDESNQFEKADLYLCRDQTPRFSSKYIPTSSAPFHTYTLSKEKKINKSSGVASASAKQDLPTKSLHFLKSLFKNKFSSKEELLLHVQPKESDFSIPEDYSKRRDDMQDSSFRQDSYHPCTTFHSSEDLKAVQPSTEQDTLKATLHYNLGNEPRSSCQRPIMAVKPSKSDEIQADYVSKKDQIDTSVISAVPRSTQTKTPVASNTKLTTALTERQTVNFKGVSENLVENEREGIECSSTVNRVSNDQDKIGTLNSNKAKGTLPDSLYPYQSGEISNVNMIPSSSFSIQPTESEKGCTGIVDGNQDFLENCLVEKIGLLTEESFEMDEEDSTVPVSDDHPLGSSVTSLTCTIFNSGRKRPYSLLEHLSQRCLQNDLIQSSLEQECLIFSEQMKQLLKRSKKGPLHSHDKSYDRSKVFCTSPVTVDFSSLEEQEDSVDPLEALPSLVDQKIKIDMPERKGLVDNTEVNTFHLQKLSNGKGNSAGHCGISDVTAECARLYQAMMNDVCAGKRLPTNINGSRMDTGFPKSDSSKHLDFSVNLSGQMKREMYESFHTNLNLVVRRSWKTKFRFFIVMTTSDDDFFEKTKALLEAEGHTAVQPSQFFLDDDRSSSPLLIILRNEDIAENICEVPRLLELRNSPDVLFAGTDEPDDIVNLTHQDLLTGGGFIMFERTALEALSLGNMTKISQFVEELSKKRKWKWMLHYRDSRQLKENARLSAAAKEKKHFMSCCQEAGIVEVLPYHECDLMSRDRPDYLNCLVRLQVQNISARFPVFITADSAFGKKGILTMNTSSFLMLSPSEAFTV</sequence>
<evidence type="ECO:0000259" key="4">
    <source>
        <dbReference type="Pfam" id="PF23314"/>
    </source>
</evidence>
<feature type="compositionally biased region" description="Basic and acidic residues" evidence="2">
    <location>
        <begin position="952"/>
        <end position="972"/>
    </location>
</feature>
<dbReference type="Pfam" id="PF12509">
    <property type="entry name" value="DUF3715"/>
    <property type="match status" value="1"/>
</dbReference>
<feature type="region of interest" description="Disordered" evidence="2">
    <location>
        <begin position="1730"/>
        <end position="1749"/>
    </location>
</feature>
<organism evidence="6 7">
    <name type="scientific">Myripristis murdjan</name>
    <name type="common">pinecone soldierfish</name>
    <dbReference type="NCBI Taxonomy" id="586833"/>
    <lineage>
        <taxon>Eukaryota</taxon>
        <taxon>Metazoa</taxon>
        <taxon>Chordata</taxon>
        <taxon>Craniata</taxon>
        <taxon>Vertebrata</taxon>
        <taxon>Euteleostomi</taxon>
        <taxon>Actinopterygii</taxon>
        <taxon>Neopterygii</taxon>
        <taxon>Teleostei</taxon>
        <taxon>Neoteleostei</taxon>
        <taxon>Acanthomorphata</taxon>
        <taxon>Holocentriformes</taxon>
        <taxon>Holocentridae</taxon>
        <taxon>Myripristis</taxon>
    </lineage>
</organism>
<feature type="region of interest" description="Disordered" evidence="2">
    <location>
        <begin position="1583"/>
        <end position="1602"/>
    </location>
</feature>
<keyword evidence="7" id="KW-1185">Reference proteome</keyword>
<feature type="region of interest" description="Disordered" evidence="2">
    <location>
        <begin position="1695"/>
        <end position="1721"/>
    </location>
</feature>
<dbReference type="GeneTree" id="ENSGT00530000063735"/>
<dbReference type="PANTHER" id="PTHR16207:SF10">
    <property type="entry name" value="PROTEIN TASOR 2"/>
    <property type="match status" value="1"/>
</dbReference>
<feature type="region of interest" description="Disordered" evidence="2">
    <location>
        <begin position="833"/>
        <end position="909"/>
    </location>
</feature>
<dbReference type="PANTHER" id="PTHR16207">
    <property type="entry name" value="SET DOMAIN-CONTAINING PROTEIN"/>
    <property type="match status" value="1"/>
</dbReference>
<evidence type="ECO:0000259" key="3">
    <source>
        <dbReference type="Pfam" id="PF12509"/>
    </source>
</evidence>
<accession>A0A668ARB4</accession>
<evidence type="ECO:0000313" key="7">
    <source>
        <dbReference type="Proteomes" id="UP000472263"/>
    </source>
</evidence>
<dbReference type="Pfam" id="PF23314">
    <property type="entry name" value="TASOR_alpha-beta"/>
    <property type="match status" value="1"/>
</dbReference>
<dbReference type="InterPro" id="IPR046432">
    <property type="entry name" value="TASOR"/>
</dbReference>
<feature type="compositionally biased region" description="Basic and acidic residues" evidence="2">
    <location>
        <begin position="887"/>
        <end position="904"/>
    </location>
</feature>
<reference evidence="6" key="2">
    <citation type="submission" date="2025-08" db="UniProtKB">
        <authorList>
            <consortium name="Ensembl"/>
        </authorList>
    </citation>
    <scope>IDENTIFICATION</scope>
</reference>
<dbReference type="Pfam" id="PF24630">
    <property type="entry name" value="PIN_TASOR"/>
    <property type="match status" value="1"/>
</dbReference>
<reference evidence="6" key="1">
    <citation type="submission" date="2019-06" db="EMBL/GenBank/DDBJ databases">
        <authorList>
            <consortium name="Wellcome Sanger Institute Data Sharing"/>
        </authorList>
    </citation>
    <scope>NUCLEOTIDE SEQUENCE [LARGE SCALE GENOMIC DNA]</scope>
</reference>
<feature type="region of interest" description="Disordered" evidence="2">
    <location>
        <begin position="1302"/>
        <end position="1323"/>
    </location>
</feature>
<dbReference type="InterPro" id="IPR022188">
    <property type="entry name" value="TASOR_DUF3715"/>
</dbReference>
<feature type="compositionally biased region" description="Polar residues" evidence="2">
    <location>
        <begin position="842"/>
        <end position="865"/>
    </location>
</feature>
<feature type="domain" description="TASOR PIN" evidence="5">
    <location>
        <begin position="2589"/>
        <end position="2720"/>
    </location>
</feature>
<feature type="compositionally biased region" description="Basic and acidic residues" evidence="2">
    <location>
        <begin position="1539"/>
        <end position="1552"/>
    </location>
</feature>
<reference evidence="6" key="3">
    <citation type="submission" date="2025-09" db="UniProtKB">
        <authorList>
            <consortium name="Ensembl"/>
        </authorList>
    </citation>
    <scope>IDENTIFICATION</scope>
</reference>
<feature type="compositionally biased region" description="Basic and acidic residues" evidence="2">
    <location>
        <begin position="508"/>
        <end position="523"/>
    </location>
</feature>
<evidence type="ECO:0000256" key="1">
    <source>
        <dbReference type="ARBA" id="ARBA00008058"/>
    </source>
</evidence>
<feature type="region of interest" description="Disordered" evidence="2">
    <location>
        <begin position="936"/>
        <end position="981"/>
    </location>
</feature>
<feature type="region of interest" description="Disordered" evidence="2">
    <location>
        <begin position="646"/>
        <end position="689"/>
    </location>
</feature>
<dbReference type="InterPro" id="IPR056242">
    <property type="entry name" value="PIN_TASOR"/>
</dbReference>
<evidence type="ECO:0000259" key="5">
    <source>
        <dbReference type="Pfam" id="PF24630"/>
    </source>
</evidence>
<feature type="compositionally biased region" description="Basic residues" evidence="2">
    <location>
        <begin position="664"/>
        <end position="675"/>
    </location>
</feature>
<feature type="region of interest" description="Disordered" evidence="2">
    <location>
        <begin position="500"/>
        <end position="538"/>
    </location>
</feature>
<dbReference type="GO" id="GO:0045814">
    <property type="term" value="P:negative regulation of gene expression, epigenetic"/>
    <property type="evidence" value="ECO:0007669"/>
    <property type="project" value="InterPro"/>
</dbReference>
<evidence type="ECO:0000313" key="6">
    <source>
        <dbReference type="Ensembl" id="ENSMMDP00005047726.1"/>
    </source>
</evidence>
<comment type="similarity">
    <text evidence="1">Belongs to the TASOR family.</text>
</comment>
<dbReference type="InParanoid" id="A0A668ARB4"/>
<feature type="compositionally biased region" description="Basic and acidic residues" evidence="2">
    <location>
        <begin position="866"/>
        <end position="876"/>
    </location>
</feature>
<proteinExistence type="inferred from homology"/>
<feature type="domain" description="TASOR pseudo-PARP" evidence="3">
    <location>
        <begin position="67"/>
        <end position="214"/>
    </location>
</feature>
<dbReference type="Proteomes" id="UP000472263">
    <property type="component" value="Chromosome 6"/>
</dbReference>
<feature type="compositionally biased region" description="Basic and acidic residues" evidence="2">
    <location>
        <begin position="1503"/>
        <end position="1519"/>
    </location>
</feature>
<dbReference type="GO" id="GO:0005654">
    <property type="term" value="C:nucleoplasm"/>
    <property type="evidence" value="ECO:0007669"/>
    <property type="project" value="TreeGrafter"/>
</dbReference>
<feature type="compositionally biased region" description="Low complexity" evidence="2">
    <location>
        <begin position="1584"/>
        <end position="1595"/>
    </location>
</feature>
<name>A0A668ARB4_9TELE</name>
<feature type="compositionally biased region" description="Basic and acidic residues" evidence="2">
    <location>
        <begin position="1476"/>
        <end position="1488"/>
    </location>
</feature>
<gene>
    <name evidence="6" type="primary">tasor2</name>
</gene>
<feature type="domain" description="TASOR alpha/beta" evidence="4">
    <location>
        <begin position="2489"/>
        <end position="2585"/>
    </location>
</feature>
<protein>
    <submittedName>
        <fullName evidence="6">Uncharacterized protein</fullName>
    </submittedName>
</protein>
<evidence type="ECO:0000256" key="2">
    <source>
        <dbReference type="SAM" id="MobiDB-lite"/>
    </source>
</evidence>